<keyword evidence="2" id="KW-1185">Reference proteome</keyword>
<comment type="caution">
    <text evidence="1">The sequence shown here is derived from an EMBL/GenBank/DDBJ whole genome shotgun (WGS) entry which is preliminary data.</text>
</comment>
<organism evidence="1 2">
    <name type="scientific">Neorhodopirellula pilleata</name>
    <dbReference type="NCBI Taxonomy" id="2714738"/>
    <lineage>
        <taxon>Bacteria</taxon>
        <taxon>Pseudomonadati</taxon>
        <taxon>Planctomycetota</taxon>
        <taxon>Planctomycetia</taxon>
        <taxon>Pirellulales</taxon>
        <taxon>Pirellulaceae</taxon>
        <taxon>Neorhodopirellula</taxon>
    </lineage>
</organism>
<name>A0A5C6A790_9BACT</name>
<evidence type="ECO:0000313" key="1">
    <source>
        <dbReference type="EMBL" id="TWT95158.1"/>
    </source>
</evidence>
<dbReference type="EMBL" id="SJPM01000007">
    <property type="protein sequence ID" value="TWT95158.1"/>
    <property type="molecule type" value="Genomic_DNA"/>
</dbReference>
<accession>A0A5C6A790</accession>
<protein>
    <submittedName>
        <fullName evidence="1">Uncharacterized protein</fullName>
    </submittedName>
</protein>
<sequence length="101" mass="11455">MGCNGGREFTFLKWRVVRAAPLNPTVRRCCNARPRPESTSESTLVEHWFVHVRYNDIRPNSFGLSPLGHDELSRCTAAAKTTFYNFQLFTGRSVIGGVTRH</sequence>
<evidence type="ECO:0000313" key="2">
    <source>
        <dbReference type="Proteomes" id="UP000316213"/>
    </source>
</evidence>
<dbReference type="Proteomes" id="UP000316213">
    <property type="component" value="Unassembled WGS sequence"/>
</dbReference>
<proteinExistence type="predicted"/>
<dbReference type="AlphaFoldDB" id="A0A5C6A790"/>
<gene>
    <name evidence="1" type="ORF">Pla100_37420</name>
</gene>
<reference evidence="1 2" key="1">
    <citation type="submission" date="2019-02" db="EMBL/GenBank/DDBJ databases">
        <title>Deep-cultivation of Planctomycetes and their phenomic and genomic characterization uncovers novel biology.</title>
        <authorList>
            <person name="Wiegand S."/>
            <person name="Jogler M."/>
            <person name="Boedeker C."/>
            <person name="Pinto D."/>
            <person name="Vollmers J."/>
            <person name="Rivas-Marin E."/>
            <person name="Kohn T."/>
            <person name="Peeters S.H."/>
            <person name="Heuer A."/>
            <person name="Rast P."/>
            <person name="Oberbeckmann S."/>
            <person name="Bunk B."/>
            <person name="Jeske O."/>
            <person name="Meyerdierks A."/>
            <person name="Storesund J.E."/>
            <person name="Kallscheuer N."/>
            <person name="Luecker S."/>
            <person name="Lage O.M."/>
            <person name="Pohl T."/>
            <person name="Merkel B.J."/>
            <person name="Hornburger P."/>
            <person name="Mueller R.-W."/>
            <person name="Bruemmer F."/>
            <person name="Labrenz M."/>
            <person name="Spormann A.M."/>
            <person name="Op Den Camp H."/>
            <person name="Overmann J."/>
            <person name="Amann R."/>
            <person name="Jetten M.S.M."/>
            <person name="Mascher T."/>
            <person name="Medema M.H."/>
            <person name="Devos D.P."/>
            <person name="Kaster A.-K."/>
            <person name="Ovreas L."/>
            <person name="Rohde M."/>
            <person name="Galperin M.Y."/>
            <person name="Jogler C."/>
        </authorList>
    </citation>
    <scope>NUCLEOTIDE SEQUENCE [LARGE SCALE GENOMIC DNA]</scope>
    <source>
        <strain evidence="1 2">Pla100</strain>
    </source>
</reference>